<name>A0ABS5R7P3_9HYPH</name>
<dbReference type="InterPro" id="IPR014729">
    <property type="entry name" value="Rossmann-like_a/b/a_fold"/>
</dbReference>
<dbReference type="Proteomes" id="UP001166585">
    <property type="component" value="Unassembled WGS sequence"/>
</dbReference>
<dbReference type="Gene3D" id="3.40.50.620">
    <property type="entry name" value="HUPs"/>
    <property type="match status" value="1"/>
</dbReference>
<dbReference type="RefSeq" id="WP_213755076.1">
    <property type="nucleotide sequence ID" value="NZ_JAHCQH010000015.1"/>
</dbReference>
<dbReference type="CDD" id="cd00293">
    <property type="entry name" value="USP-like"/>
    <property type="match status" value="1"/>
</dbReference>
<comment type="caution">
    <text evidence="2">The sequence shown here is derived from an EMBL/GenBank/DDBJ whole genome shotgun (WGS) entry which is preliminary data.</text>
</comment>
<sequence>MPRTRQSFAPGHQRKFLVVVDDTPECDRAVTYAARRAARTQGGLVLLAMLELSDASAQWLGVANLMRAEETDKAEMRLAHFKARARSVAGIEPETVIREGAFAEAIHAVVEADEDIAILALAAATGHEGPGPLVSALVSGHWMLPIPITIVPGALTDADIEALA</sequence>
<feature type="domain" description="UspA" evidence="1">
    <location>
        <begin position="14"/>
        <end position="113"/>
    </location>
</feature>
<protein>
    <submittedName>
        <fullName evidence="2">Universal stress protein</fullName>
    </submittedName>
</protein>
<dbReference type="SUPFAM" id="SSF52402">
    <property type="entry name" value="Adenine nucleotide alpha hydrolases-like"/>
    <property type="match status" value="1"/>
</dbReference>
<keyword evidence="3" id="KW-1185">Reference proteome</keyword>
<reference evidence="2" key="1">
    <citation type="submission" date="2021-05" db="EMBL/GenBank/DDBJ databases">
        <authorList>
            <person name="Sun Q."/>
            <person name="Inoue M."/>
        </authorList>
    </citation>
    <scope>NUCLEOTIDE SEQUENCE</scope>
    <source>
        <strain evidence="2">VKM B-3255</strain>
    </source>
</reference>
<evidence type="ECO:0000313" key="2">
    <source>
        <dbReference type="EMBL" id="MBS9477290.1"/>
    </source>
</evidence>
<evidence type="ECO:0000259" key="1">
    <source>
        <dbReference type="Pfam" id="PF00582"/>
    </source>
</evidence>
<proteinExistence type="predicted"/>
<gene>
    <name evidence="2" type="ORF">KIP89_09245</name>
</gene>
<dbReference type="EMBL" id="JAHCQH010000015">
    <property type="protein sequence ID" value="MBS9477290.1"/>
    <property type="molecule type" value="Genomic_DNA"/>
</dbReference>
<accession>A0ABS5R7P3</accession>
<organism evidence="2 3">
    <name type="scientific">Ancylobacter radicis</name>
    <dbReference type="NCBI Taxonomy" id="2836179"/>
    <lineage>
        <taxon>Bacteria</taxon>
        <taxon>Pseudomonadati</taxon>
        <taxon>Pseudomonadota</taxon>
        <taxon>Alphaproteobacteria</taxon>
        <taxon>Hyphomicrobiales</taxon>
        <taxon>Xanthobacteraceae</taxon>
        <taxon>Ancylobacter</taxon>
    </lineage>
</organism>
<evidence type="ECO:0000313" key="3">
    <source>
        <dbReference type="Proteomes" id="UP001166585"/>
    </source>
</evidence>
<dbReference type="Pfam" id="PF00582">
    <property type="entry name" value="Usp"/>
    <property type="match status" value="1"/>
</dbReference>
<dbReference type="InterPro" id="IPR006016">
    <property type="entry name" value="UspA"/>
</dbReference>